<evidence type="ECO:0000313" key="3">
    <source>
        <dbReference type="EMBL" id="PYE20689.1"/>
    </source>
</evidence>
<dbReference type="SUPFAM" id="SSF55729">
    <property type="entry name" value="Acyl-CoA N-acyltransferases (Nat)"/>
    <property type="match status" value="1"/>
</dbReference>
<keyword evidence="1" id="KW-0046">Antibiotic resistance</keyword>
<comment type="caution">
    <text evidence="3">The sequence shown here is derived from an EMBL/GenBank/DDBJ whole genome shotgun (WGS) entry which is preliminary data.</text>
</comment>
<protein>
    <submittedName>
        <fullName evidence="3">Aminoglycoside 6'-N-acetyltransferase</fullName>
    </submittedName>
</protein>
<name>A0A318RSX2_WILLI</name>
<organism evidence="3 4">
    <name type="scientific">Williamsia limnetica</name>
    <dbReference type="NCBI Taxonomy" id="882452"/>
    <lineage>
        <taxon>Bacteria</taxon>
        <taxon>Bacillati</taxon>
        <taxon>Actinomycetota</taxon>
        <taxon>Actinomycetes</taxon>
        <taxon>Mycobacteriales</taxon>
        <taxon>Nocardiaceae</taxon>
        <taxon>Williamsia</taxon>
    </lineage>
</organism>
<proteinExistence type="predicted"/>
<dbReference type="Pfam" id="PF13523">
    <property type="entry name" value="Acetyltransf_8"/>
    <property type="match status" value="1"/>
</dbReference>
<dbReference type="InterPro" id="IPR016181">
    <property type="entry name" value="Acyl_CoA_acyltransferase"/>
</dbReference>
<keyword evidence="3" id="KW-0808">Transferase</keyword>
<dbReference type="InterPro" id="IPR000182">
    <property type="entry name" value="GNAT_dom"/>
</dbReference>
<dbReference type="OrthoDB" id="9814648at2"/>
<dbReference type="Proteomes" id="UP000247591">
    <property type="component" value="Unassembled WGS sequence"/>
</dbReference>
<dbReference type="PROSITE" id="PS51186">
    <property type="entry name" value="GNAT"/>
    <property type="match status" value="1"/>
</dbReference>
<evidence type="ECO:0000313" key="4">
    <source>
        <dbReference type="Proteomes" id="UP000247591"/>
    </source>
</evidence>
<dbReference type="PANTHER" id="PTHR31438">
    <property type="entry name" value="LYSINE N-ACYLTRANSFERASE C17G9.06C-RELATED"/>
    <property type="match status" value="1"/>
</dbReference>
<dbReference type="RefSeq" id="WP_110467469.1">
    <property type="nucleotide sequence ID" value="NZ_QJSP01000001.1"/>
</dbReference>
<evidence type="ECO:0000259" key="2">
    <source>
        <dbReference type="PROSITE" id="PS51186"/>
    </source>
</evidence>
<dbReference type="GO" id="GO:0046677">
    <property type="term" value="P:response to antibiotic"/>
    <property type="evidence" value="ECO:0007669"/>
    <property type="project" value="UniProtKB-KW"/>
</dbReference>
<feature type="domain" description="N-acetyltransferase" evidence="2">
    <location>
        <begin position="1"/>
        <end position="176"/>
    </location>
</feature>
<dbReference type="Gene3D" id="3.40.630.30">
    <property type="match status" value="1"/>
</dbReference>
<sequence length="179" mass="20303">MQFRRTTREDLPLIQTWLQNLHVARFWFHDTSHEAIERDFAGSFDGTEASEDFIVIHEPDPIGFIQRYRFSDYPDDQAEMETLVEVPDGALSIDYFIGETRFTGHGLGTAMIKEMVDKCWDDYPASTAVVVPVAVANPASWRALLAAGFTQIATGYLKPDNPIDDGQHHVFRIDRPSGR</sequence>
<reference evidence="3 4" key="1">
    <citation type="submission" date="2018-06" db="EMBL/GenBank/DDBJ databases">
        <title>Genomic Encyclopedia of Type Strains, Phase IV (KMG-IV): sequencing the most valuable type-strain genomes for metagenomic binning, comparative biology and taxonomic classification.</title>
        <authorList>
            <person name="Goeker M."/>
        </authorList>
    </citation>
    <scope>NUCLEOTIDE SEQUENCE [LARGE SCALE GENOMIC DNA]</scope>
    <source>
        <strain evidence="3 4">DSM 45521</strain>
    </source>
</reference>
<dbReference type="PANTHER" id="PTHR31438:SF1">
    <property type="entry name" value="LYSINE N-ACYLTRANSFERASE C17G9.06C-RELATED"/>
    <property type="match status" value="1"/>
</dbReference>
<keyword evidence="4" id="KW-1185">Reference proteome</keyword>
<evidence type="ECO:0000256" key="1">
    <source>
        <dbReference type="ARBA" id="ARBA00023251"/>
    </source>
</evidence>
<accession>A0A318RSX2</accession>
<dbReference type="EMBL" id="QJSP01000001">
    <property type="protein sequence ID" value="PYE20689.1"/>
    <property type="molecule type" value="Genomic_DNA"/>
</dbReference>
<dbReference type="GO" id="GO:0016410">
    <property type="term" value="F:N-acyltransferase activity"/>
    <property type="evidence" value="ECO:0007669"/>
    <property type="project" value="TreeGrafter"/>
</dbReference>
<dbReference type="AlphaFoldDB" id="A0A318RSX2"/>
<gene>
    <name evidence="3" type="ORF">DFR67_10178</name>
</gene>